<dbReference type="EMBL" id="JARRAG010000002">
    <property type="protein sequence ID" value="MDG3004299.1"/>
    <property type="molecule type" value="Genomic_DNA"/>
</dbReference>
<keyword evidence="4" id="KW-1185">Reference proteome</keyword>
<dbReference type="Proteomes" id="UP001216907">
    <property type="component" value="Unassembled WGS sequence"/>
</dbReference>
<accession>A0ABT6F9N0</accession>
<evidence type="ECO:0000259" key="2">
    <source>
        <dbReference type="Pfam" id="PF07589"/>
    </source>
</evidence>
<comment type="caution">
    <text evidence="3">The sequence shown here is derived from an EMBL/GenBank/DDBJ whole genome shotgun (WGS) entry which is preliminary data.</text>
</comment>
<dbReference type="InterPro" id="IPR013424">
    <property type="entry name" value="Ice-binding_C"/>
</dbReference>
<proteinExistence type="predicted"/>
<sequence>MTKTRRGLALLTMLLLSAAAHEARAGWMVGSSYQLDFTNFPVDGSTTATLDLTTKTVNTNLTVTEQIFQDGPSSQWIDFNFETIDGGPLASNLNGTWRIDVTGVDVTTPALGSGFYFYWTMNGAPVTPIFPFGSFGGIAPIPTDPGAGSAYVVVGFPPYGPLSSFDAFAFSSPYSFISSGGMDPATVNGFHVGIRMTDAQAVPEPSSLALAGVGGLGLLGRALKRRRRS</sequence>
<feature type="domain" description="Ice-binding protein C-terminal" evidence="2">
    <location>
        <begin position="201"/>
        <end position="225"/>
    </location>
</feature>
<evidence type="ECO:0000313" key="4">
    <source>
        <dbReference type="Proteomes" id="UP001216907"/>
    </source>
</evidence>
<dbReference type="RefSeq" id="WP_277860657.1">
    <property type="nucleotide sequence ID" value="NZ_JARRAG010000002.1"/>
</dbReference>
<organism evidence="3 4">
    <name type="scientific">Paludisphaera mucosa</name>
    <dbReference type="NCBI Taxonomy" id="3030827"/>
    <lineage>
        <taxon>Bacteria</taxon>
        <taxon>Pseudomonadati</taxon>
        <taxon>Planctomycetota</taxon>
        <taxon>Planctomycetia</taxon>
        <taxon>Isosphaerales</taxon>
        <taxon>Isosphaeraceae</taxon>
        <taxon>Paludisphaera</taxon>
    </lineage>
</organism>
<keyword evidence="1" id="KW-0732">Signal</keyword>
<dbReference type="Pfam" id="PF07589">
    <property type="entry name" value="PEP-CTERM"/>
    <property type="match status" value="1"/>
</dbReference>
<protein>
    <submittedName>
        <fullName evidence="3">PEP-CTERM sorting domain-containing protein</fullName>
    </submittedName>
</protein>
<name>A0ABT6F9N0_9BACT</name>
<feature type="chain" id="PRO_5046980788" evidence="1">
    <location>
        <begin position="26"/>
        <end position="229"/>
    </location>
</feature>
<evidence type="ECO:0000256" key="1">
    <source>
        <dbReference type="SAM" id="SignalP"/>
    </source>
</evidence>
<evidence type="ECO:0000313" key="3">
    <source>
        <dbReference type="EMBL" id="MDG3004299.1"/>
    </source>
</evidence>
<reference evidence="3 4" key="1">
    <citation type="submission" date="2023-03" db="EMBL/GenBank/DDBJ databases">
        <title>Paludisphaera mucosa sp. nov. a novel planctomycete from northern fen.</title>
        <authorList>
            <person name="Ivanova A."/>
        </authorList>
    </citation>
    <scope>NUCLEOTIDE SEQUENCE [LARGE SCALE GENOMIC DNA]</scope>
    <source>
        <strain evidence="3 4">Pla2</strain>
    </source>
</reference>
<gene>
    <name evidence="3" type="ORF">PZE19_10980</name>
</gene>
<feature type="signal peptide" evidence="1">
    <location>
        <begin position="1"/>
        <end position="25"/>
    </location>
</feature>